<dbReference type="AlphaFoldDB" id="A0A921SVQ5"/>
<accession>A0A921SVQ5</accession>
<feature type="signal peptide" evidence="1">
    <location>
        <begin position="1"/>
        <end position="20"/>
    </location>
</feature>
<feature type="chain" id="PRO_5037529126" evidence="1">
    <location>
        <begin position="21"/>
        <end position="652"/>
    </location>
</feature>
<name>A0A921SVQ5_9BACT</name>
<comment type="caution">
    <text evidence="2">The sequence shown here is derived from an EMBL/GenBank/DDBJ whole genome shotgun (WGS) entry which is preliminary data.</text>
</comment>
<evidence type="ECO:0000313" key="2">
    <source>
        <dbReference type="EMBL" id="HJG89873.1"/>
    </source>
</evidence>
<sequence length="652" mass="74920">MKKVGIIILLAFFCVLSSEAKKKQDIPAPYAWSLTQPLGLRYDVPMDTLMHNFYSTDIPSSYSTAYGTTGNLGGAAFSKIFFDRELPSEFIFKDPFSHWIQTASTWKFYNTHIPYTQLSYLTGGSKQTAQDDLKALFSGNINQRLAFGGSVNYILSRGHYQHQATKDLAYSIFGSYLGDRYDIQFFLNTYNFVNQENGGISDDTYILNPEEVQGGQSSVDTRTIPTYLTDAYNRIRGQEYYATQRYKFGFYQEEQQDTTVIRTFIPVTSIIHTIEYNANKHRFVNQSASEDTTYFANTYMSLGGTNEETTYHSIRNTVGISLLEGFNKYAKMGLAAYATYEYRHYTFPRDTLSSGSVIEGLTPRPNISNPRSHGESLLWVGGELSKQKGELLTYNVNGKFGLAGSVIGDIDVTADVRSRFRLWKDTVQLKAYGFFKNLEPSYFYKRYTSNHFMWNNNFGKTRRMRVGGEFSIKRWGTKLNVGIENIQNYIYFDNNCLPQQEGSIIQVFHARLNQNFRLGILNWQNEVVYQKSSKPSIIPLPELSVYSNLYLLFRIAKVLHVQLGADCRYYTKYKSEAFQPATLTFHTQDQIEVGNYPFMNVYINMKLKQTRFFVMMSHVNQGVFGGNNYFSLPHYPLNPRMFQMGLSIDFSN</sequence>
<dbReference type="Proteomes" id="UP000757103">
    <property type="component" value="Unassembled WGS sequence"/>
</dbReference>
<proteinExistence type="predicted"/>
<organism evidence="2 3">
    <name type="scientific">Barnesiella viscericola</name>
    <dbReference type="NCBI Taxonomy" id="397865"/>
    <lineage>
        <taxon>Bacteria</taxon>
        <taxon>Pseudomonadati</taxon>
        <taxon>Bacteroidota</taxon>
        <taxon>Bacteroidia</taxon>
        <taxon>Bacteroidales</taxon>
        <taxon>Barnesiellaceae</taxon>
        <taxon>Barnesiella</taxon>
    </lineage>
</organism>
<dbReference type="Pfam" id="PF14121">
    <property type="entry name" value="Porin_10"/>
    <property type="match status" value="1"/>
</dbReference>
<dbReference type="InterPro" id="IPR025631">
    <property type="entry name" value="Porin_10"/>
</dbReference>
<gene>
    <name evidence="2" type="ORF">K8U91_10450</name>
</gene>
<evidence type="ECO:0000256" key="1">
    <source>
        <dbReference type="SAM" id="SignalP"/>
    </source>
</evidence>
<dbReference type="EMBL" id="DYUD01000027">
    <property type="protein sequence ID" value="HJG89873.1"/>
    <property type="molecule type" value="Genomic_DNA"/>
</dbReference>
<evidence type="ECO:0000313" key="3">
    <source>
        <dbReference type="Proteomes" id="UP000757103"/>
    </source>
</evidence>
<protein>
    <submittedName>
        <fullName evidence="2">Porin</fullName>
    </submittedName>
</protein>
<dbReference type="RefSeq" id="WP_273306929.1">
    <property type="nucleotide sequence ID" value="NZ_CALUJX010000009.1"/>
</dbReference>
<keyword evidence="1" id="KW-0732">Signal</keyword>
<reference evidence="2" key="1">
    <citation type="journal article" date="2021" name="PeerJ">
        <title>Extensive microbial diversity within the chicken gut microbiome revealed by metagenomics and culture.</title>
        <authorList>
            <person name="Gilroy R."/>
            <person name="Ravi A."/>
            <person name="Getino M."/>
            <person name="Pursley I."/>
            <person name="Horton D.L."/>
            <person name="Alikhan N.F."/>
            <person name="Baker D."/>
            <person name="Gharbi K."/>
            <person name="Hall N."/>
            <person name="Watson M."/>
            <person name="Adriaenssens E.M."/>
            <person name="Foster-Nyarko E."/>
            <person name="Jarju S."/>
            <person name="Secka A."/>
            <person name="Antonio M."/>
            <person name="Oren A."/>
            <person name="Chaudhuri R.R."/>
            <person name="La Ragione R."/>
            <person name="Hildebrand F."/>
            <person name="Pallen M.J."/>
        </authorList>
    </citation>
    <scope>NUCLEOTIDE SEQUENCE</scope>
    <source>
        <strain evidence="2">CHK121-7720</strain>
    </source>
</reference>
<reference evidence="2" key="2">
    <citation type="submission" date="2021-09" db="EMBL/GenBank/DDBJ databases">
        <authorList>
            <person name="Gilroy R."/>
        </authorList>
    </citation>
    <scope>NUCLEOTIDE SEQUENCE</scope>
    <source>
        <strain evidence="2">CHK121-7720</strain>
    </source>
</reference>